<dbReference type="InterPro" id="IPR020845">
    <property type="entry name" value="AMP-binding_CS"/>
</dbReference>
<dbReference type="InterPro" id="IPR045851">
    <property type="entry name" value="AMP-bd_C_sf"/>
</dbReference>
<evidence type="ECO:0000313" key="8">
    <source>
        <dbReference type="EMBL" id="KAF2683049.1"/>
    </source>
</evidence>
<evidence type="ECO:0000259" key="7">
    <source>
        <dbReference type="PROSITE" id="PS50075"/>
    </source>
</evidence>
<accession>A0A6G1IYT0</accession>
<dbReference type="FunFam" id="1.10.1200.10:FF:000005">
    <property type="entry name" value="Nonribosomal peptide synthetase 1"/>
    <property type="match status" value="2"/>
</dbReference>
<dbReference type="Pfam" id="PF00501">
    <property type="entry name" value="AMP-binding"/>
    <property type="match status" value="4"/>
</dbReference>
<dbReference type="FunFam" id="3.30.559.30:FF:000005">
    <property type="entry name" value="Nonribosomal peptide synthase Pes1"/>
    <property type="match status" value="3"/>
</dbReference>
<dbReference type="SUPFAM" id="SSF56801">
    <property type="entry name" value="Acetyl-CoA synthetase-like"/>
    <property type="match status" value="4"/>
</dbReference>
<dbReference type="FunFam" id="3.30.559.10:FF:000037">
    <property type="entry name" value="Nonribosomal peptide synthase Pes1"/>
    <property type="match status" value="1"/>
</dbReference>
<sequence length="7204" mass="797575">MPADVYQRAIPAAEESHSLQNPTNDIEKTLQAVWAHVLNLSEQQVALDRPFLSLGGDSISAMQVMGQCRKKGLGLGVQDILRSRSIPQLATTVKQVQTSMHNAVEEVDKPFNLTPIQSLWFQLPNQGYGHFNQSFYLKVNRKTTAQEFHAAVEKLISRHSMLRARFSYSTEGGWQQRVTENVADSYRFRHQSVSTKEAIDTMIEDSQACLNHSTGPLLAADLFEYGNEQHAFLVAHHLVIDLVTWRLLLEELEEILKGETLLPPALSFQTWAHLQSEHAETLKLDKVLPPVEIPALDLSYWGIQHADNTYGNAGHASFELDPSLTALFLGDCHKAMNTEPVEVLLASLIQSWSQIFTDRPVPAIFNEGHGREPWNPDIDITRTVGWFTTLYPVFVEPSDDSIETVCKVKDFRRRIPANGRPYFAQRLLTAEGRDHFTTHWPMEISFNYLGQYQQLERSDALLQPLESMAGETREAGGTADVGHKAPRFGLFEISAIVFKGRLKFAFTFNRHMQHQDRIQQWVSACYHSLTDMTQKLPSLSPTPTLSDFPLLSLDEERFRFMLHRLSKLGIATSNIESAYPTSNMQEGLLLSQTKDAGFYAAVTVHELKLAHGHPNWEQLAEGWRQVVKRHAALRTIFLENIGTEEGLYDQVVLKQVEPNIGHFKCESEQDALQIFENQRSINYDNGRGPPHRFSICSTSAGRVFCCLEIAHSIMDGHSMSVIFKDLQQAYQGRLREDGPAYRGYISYLMNQPQDVSLGFWKSYLQGSEVCSFPVLNDGKLVEKQLNNIRVDFGSLSILDLQSFCSSHGITLSNVFHTAWALTLSRYIGSNDVTFGYLTSARDSQDVHRVDEMVGPIINTLVCRVNLCDGARCLLDILRDVQNDYMDVQKDYRRHIALAEVQHVLDLSGTNLFNTALSYRRLPSEAPSVDVGVKFEEIAPIYDPTEYPVSINIEVSDDAAMVDLDYWTDHLSPGQATNVAGAFVRALENIVHHPNIAISTLDHLSGRHWQQIQDWNVMPETLNECVHHRFASWIESQPDAPAIRGFDGDYTYAELDAVTNRLAHHLVELGIGPEVFVPTCFDKSSFAVVAMLAVLKAGGAAVPLDANHPKPVLESRIEDTQAQVVLTTSARSEMFEDVVPDVVIVDSVLLEDLEDVDGPACTAVAPHNPSFVIFTSGSTGRPKGVVLEHTAMVTSANAHGTNLGIGPGTRFLQFASYTFDNSLEEMFTTLQRGGCVCIPSEDGRFNNLAGAITELNANFMDLTPTVAALLNPADVPSIKGMALGGEALTKAVVEQWSKYVHLHGQYGPSEASINSAWKDFKHGGEPTNIGRAIGSVSWVVDPENRNRLVPIGCKGELLIEGPILSRGYLNDPEKTRLAFIDAPEWARTGDTARHRRFYCTGDLVHYTSEGEMMYLGRKDSQVKLNGQRIELGEIEHHLKLNLPADAQSAVELVQFTDSKGTKALVGFLCLPDEPMESANDCSSAIGEMSDAVRAVAKSMEVALANALPAYYVPSLFMPVTSMPMTTSGKLDRKILRLLAQSVDVQLYRLAGKSGRAPSGNVEITLARLWSDVLNLAADAVGAEDSFFRLGGDSIGAMRLVTVSRKEGIVLNVANIFAQPKLVDMAATAVVLSSEELTAAPEPDTTPFELIPEDARRRMIDFAAAECGVYPDSIEDIYPCSRLQEGLIALSTKEPGAYVAEAIYRLPPDTDITRFKQAWNRVIAAEAILRTRILYTEDCGFVQVVVRDQVEWHNLTDVRDINETHRHLPAKHGGVLTTYAIVGEGSSSPYFAFTAHHAVYDGWSLPNLLCKVESCYQTSQDSLGSVPYSRFVKYLSTIDEKKSNEFWLSTFDNITAPQFPQLPNPDYNVQASSQVLHRVSISRRSGMDITMPSMIRAAWGLLLATYSGSDDVLWGETNSGREVPVPGIEDIIGATIATSPMRLRLDRQLTIEGYLHEVQRQASAALPYQFAGLQHIRKLSSDTAVACDFQSLLAIVAGDSMKDPEGGLWDLQSTGTIGTNFFNYAFIFNCAVEKDGIHIEAHYDSQVIQPWLVQRLLQQFDFILSRLNDVRLANQPLSEFDLLNVADRDVIAGWNSRPVNIISKCIHNAIFQDQVILRPSALAIDAWDTGSMSYRELDERATRLASQLISLGVKPQTFIPLCFDKSGWTIVSILAVMKAGAAFVPLDFEAPIARLREIVGDVKAELILCSPQYEQLCQSIPCKTLVASRHATERQPGRLYTLPYVQSDTPAYAIFTSGSTGKPKGAVIDHCSWVSSSTVFAPLFGISETSRVLQFASYTFDACLIEILSTLMLGGTICIPDQASRTNDLAGVINDYNINWATLTPSVVRTMQPSQVPQLKTLILVGEAMSQQDLLTWADRVRLGNGYGPTECSAIATVNIMTSTTKPNNLGKAVTARGWVVSKDNHDVLAPLGAVGELLLEGGGVGAGYLNNPEKTAQAFIGGVKWTLGADSQEKTRPRRFYKTGDLVKYNEDGTMMYLGRKDSQTKVRGQRLELSEVEHHLIDDPECQNALAAVPSSGPCAKRLVGVVSLQNVALQSAPHEDLQLLPKDTASLNISAIRDRLCERLPAYMVPSLWVAVRKFPLMPSGKMDRRRVVQWLERMDSKIYRVVSTLGSDAPSGEAAISDTIESKLQAIFAKVLNLPLEDIRPSQSFLHLGGDSIAAMQVSSQCRAQGLAITVQDIIRSKSIAALASTVSVAEDDQSSATKAQDYNLPFDLTPIQRVFFDTAGNTYNHFNQSVVLRLARSFELEEVRAALMSLVEIHPMLRGRYAKDESRIWRQRVEKDTKNSFRLRHHQIRTADEAAIRPIVDETQATLDITAGPTFAVDLFDIYDTFFQAVALVAHHLVIDVVSWGIVLEDLQSLLNGVKPPPQSLPFHTWSVQQTAQAKQDTSRRVLPVAGIPPADLNYWGMSTQSNINADVITEDIELSPKDSMLLLGAHDALATEPLDVFIAALLQAFRKVFPDRATATIHNEGHGREPFNAKQDLSRTVGWFTTLTPIPLPISSKEATDIVSTIRWVKDVRERIPGKGRPYFAYRLLAEEGQERFSGHWPAEVTFNYLGRMQNLERKDALLRRLDGVSSTDVGDDVPRLSLFEVTALVAQGTIKLSFSYNRHMKRQAEIKQWISESRQTLVDAVDQLLQLRPEPSLSDFKLLPLSYNGLSRLNAVLPSGTTIADIEDIYPTSPLQAGILLSQLKHPEFYAYHCIFEVRSTDAGRSVNPRKLAEAWQVVVHRHQALRTVFIESLSKAGLMEQIVFKDRPARIVWMADCDDGDIARFLREQPAADYREFSPPHKFTICKTKSDRVWIKLEMSHAICDGSSIPNILNDLARAYEGKLTRSDAGPLFSDFIAHLLSSSREIDVNYWKAYLSGVEPCFFPTLNDGKSGPHELGAYEVHFSDTANIQAFCKKNGVTLSNVLQLAWALVLHCYVGTSDISFGVVASGRDVPVRNIEEAAGCFVNMLICRLNFSDETPIRHLLEALQTDSVNALSHQSCSLANVQHELQLPSLFNTVFTYQRRQLSRDPEKTALVYESVEAGDPGEYHVTVNADVSDEGATVDFGFWKDKICPAQARYMVETFEKILGDIVASKEEMTIGELDAFTPGSLEQVMEWNSELSPPVRRCLHDFVHDQALLRPRSAKAVEGWDGTFTYQEFDEITNQLALHLQTMGVSTEAFVPIMFEKSSWAIVAMIAIMKAGGAYVPLDPKHPPGRLRSLIGDVGANVVLCSRNYHPKAAEVATTALIVDKQSMKSLPPSIGLRPKSSVTPDNAAYCLFTSGTTGTPKGTIIPHQAICTSATAFTKLMHMDSTSRTFQFASYTFDASCAEILAALIVGATICVPTEDERLTDPAGAISRFRATWTFMTPSVLGTMKPERVPCLKTLVAGGEAVPGPVITKWGNSTCLMNGYGPTETTVFAVTCHKSTLDKKLVDFDPGTIGIASGCRLWIVHPRNHDRLMPIGSVGELVIEGYTAARGYLGDEVKTAKVFIANPAWASALSSDDGAEFFTTRMYKSGDLVRYNSDGSISYIGRKDTQVKLNGQRIELGEIEFHVKSKFPEAVQSAVDLVAPASRSAAKALAVFFSIDEDRRAISAEPVQPTSSEVPVADELLLPIDEDLRDMCKSVENALGGVLPGYMIPAIFFPVKKMPWTTAGKLDRNRLCNLVQNLGKEDLAPYRLSSAMNKRKPTTEVEKKLQKLVCSVLNLPTAAVGLDDSFIRLGGDSIAAMRFVTAALSEHLELSVIDIFQTPRLSDLAAKCAIVDRGAKPDSVIEPFSLLRQPQSQVLDELADQCRVSKDKIQDAYPISALQEAFIALSTKQRGAYVAQHVLALAESVDLKKFKAAWEKAVQDTDLLRTRIVQLQSGTFLQTVLVEDPISWRETATLEEAEDEATSVPEHPGGKLAAYTIVRTASSERYFSWTLHHSLYDGWSIPFMLQRVQQIYQTGLSEIAKTPYTKFIKYLLDTNREVSSRYWKDSLAGAAPYQFPQQSRSTSGTSPNGQTLQHTAKIAPHCHSEITPSTVIRAAWALLLATYTGSDDVVFGETLTGRDIAVAGITEICGPTLTTLPTRVKVSRGSTVLDLLRSIAKSVTDRIPHQHFGLSEIKRIDQDSAAACDFQNLLAIQTDGEQPSELMWSFHTNGIQTNYFTYPLVVECKAGRSSVEISAHYDANVMSSWEVQRILYQLESVLAQLSSVGHVRDVHVFSEQDKQLLREWNRREPVAVDETIPSLFYKQATLRPHATAVSAFDGDFTYAELRDLASRLAQELIKLGTGPEKLIPLCVDKSRWAVVAIIAVLLSGAAYVPLSPEHPAPRHRQIIEECNASTILCSPEYESRFTSSVNKVITISETSIRQLPPRQSHIPLRAKGNNACYVLYTSGSTGVPKGVVIEHQAIASSSAAICKALHLKSSSRVFQFGSFVFDASVMEILTTLTQGAAVCIPSEQERTADIATAINKLKATWTCLTPSVANVIESPADVPTLKTFASGAEALTPETINKWSSGLELLNAYGPTEASVVAVANDQVAVQRDSSIIGRVLESGRAWLTNPDNPSQLAPIGAAAELCVEGPLLARGYLNNRAKTAESFVENPAFLKEFSDAVQTRIYRTGDLVQYAQDGSLRYIGRKDNQVKLAGQRMELGDIEHHLQADKSIRQAIVQMPKTGPGKRKLTAVVSFRNVTADSDPAHGPWNTPLGHPDILRQINDVRNRLTDLVPSYMVPSVIVAIADIPTLASLKLDRKQVGAWLEGLDDDTYRQILELESSSDSSVPVTEVTKTLQGIWAKVLNVPVGNVKPNKSWLALGGDSITAMQLLARCRKEGFNLTLNQVLRSRSLAHLADSVGSISGFDHGAEQTERPFELSPIQQFYFKSIGDDQDAHFNQSFTLRLSQRVDPVAVQNAIDAIVRCHSMLRARFICARTKEWQQIIASHSNGSYKFEVHNLSESTSIVNFISDAQKSLDIVDGPTFAVNLFNLLTGEQVLFITAHHLVIDVVSWRIVLGDLEDCLKSGSCDSLQKELPFQVWTEKQAKHALQSTQIKAIQKQIYHVEPADLAFWGMDKRRNIYNDVDRDSFSIEGDISAMALNDHQALRTDVVDLFVAAIVHSFSRIFINRKIPTVFNETHGREPWESSNLDLSRTVGWFTTMYPVHVPIAEDKDDVVQTVRQVKDIRRKVTDNGRPYFAHRYLTEDGKQRFAQHEPMEILFNYLGKMQQLESDDSLFQPMQFDEDAEAAMSDLGAKTGRPALFEISASVARGKIQFNFMYNRLMKNQKGIRRWIAECQRTLEEIVSDLGKIELPQPTLSDFPLLPLESYERLDRVTKSLPTAGILSYSQVESMYPTAAMQEGMILSQIRDPESYWSFSTFEVKTKRGKVDIRRIADAWKRVADRHPALRTVFVDSVCKGGVFDQIVITQPDTGLLTYTCDDSELAKKLDSIKYSKLNGKKKPRLPHQFAIVQTTSGRVIVKMEINHAVIDGGSHAVIRRDLEDAYEGRLSADEGPLYSDYIKYLRGLPADAAIKYWREQLRGVEPCYFPIIPQHSSKQRQLHSLYMDFDRFPEVQALAKRGNVTFANILLAAWALLLRTYTGSSDICYGYLTSGRNIPMDNIQHAVGAFINMLVSRIKVSRSLSLLDISQKVQSDFIESLPHQHCSLAQFQHDLGLSGKALFNTAVSVQNHGAAEGQPLSNSNVEFEPLDAHDPSEFAITVNIDATPDDEGVRFSYWTDSVSDDEAKNMSSILAKILAQALTDANQTVAELDAAIEEKPEVIMTPLRTPTTRSLMPSPRSDGPESMASLRSIPKIEVPQLAPTTPPGVPDWSHLIRSIVSEMVPQIVDQVLAKNKNAPAPAQSTVNEMTNQMAGMLARRASHSIRGRPNLETGSIRSRRLSAASDAGSRINIAADMVAAAGVMATEALKSAPPNFVEKKLLTLWSELLDMVEGSIEKDDSFFQLGGDSIIAMRLVGAAREEGLSMTVADVFKNPTFADMSRVVRVAGEVIDQVMSQAGGESSSNPKIQLTERTASLWKDFQSIASEHAIGDGDTDGVITPPAKAEHDKGEHMFQKWEGFGSAAPATQQPPPRMPSQKRRMPTTILEDPSTTKSISLLGDPNVDSVISKVQVFKGGISDVLPVTDFQSLAITGTLLESKWMLNYFYLDGEGPLDLRKLKQTTFRLVQAFDILRTVFVPYGDRFLQVVLRKLQPDFNYQETDTDLDDFTAELRQKDREHGPRLGETFVQFIVAKQKKTGRYRIFLRMSHAQYDGYCLPKILGSLQAGYNGLPISSAPSFGNYVRESARTIAGAHDHWKEVLRGSKMTEIVNRYGPNYQRSAGKTVTLKQLLTVPTLSYVNITAATVMKASWAATLARITSQSDIVFGHVISGRNSAVPNVESIIGPCLNMVPVRVVYRPEWTVLDLLAYIQDQQIANIPYESLGFREITRNCTDWPDWTNFSSVLQHNQNIHSDDATLQLGGIEFKVGAVGSQEDFADFSITSTSRSGDQLEVQLTYAPSSTITTDYAQHVFDMLCANIIAFSEDPYTLLPSPSEFTSRSSTTISSEKARQKSAEKQPLTLPTNTNLSKHELAALATKLRSAWEQILRDEHGAPATVELGSDFFQLGGDIMGLAQVTSILDYEGLRVRVEDLIDKSVFVEQVGVLAVERKKAIEKEEMSPWGEKGRGKKEEKVKEEKGTGFGALARKMKLLKRDTMKAKA</sequence>
<dbReference type="FunFam" id="3.30.559.10:FF:000031">
    <property type="entry name" value="Nonribosomal peptide synthase Pes1"/>
    <property type="match status" value="1"/>
</dbReference>
<dbReference type="PANTHER" id="PTHR45398:SF1">
    <property type="entry name" value="ENZYME, PUTATIVE (JCVI)-RELATED"/>
    <property type="match status" value="1"/>
</dbReference>
<dbReference type="GO" id="GO:0019748">
    <property type="term" value="P:secondary metabolic process"/>
    <property type="evidence" value="ECO:0007669"/>
    <property type="project" value="UniProtKB-ARBA"/>
</dbReference>
<dbReference type="InterPro" id="IPR042099">
    <property type="entry name" value="ANL_N_sf"/>
</dbReference>
<dbReference type="NCBIfam" id="NF003417">
    <property type="entry name" value="PRK04813.1"/>
    <property type="match status" value="4"/>
</dbReference>
<dbReference type="CDD" id="cd19545">
    <property type="entry name" value="FUM14_C_NRPS-like"/>
    <property type="match status" value="2"/>
</dbReference>
<evidence type="ECO:0000256" key="5">
    <source>
        <dbReference type="ARBA" id="ARBA00029454"/>
    </source>
</evidence>
<dbReference type="SUPFAM" id="SSF47336">
    <property type="entry name" value="ACP-like"/>
    <property type="match status" value="6"/>
</dbReference>
<evidence type="ECO:0000256" key="3">
    <source>
        <dbReference type="ARBA" id="ARBA00022553"/>
    </source>
</evidence>
<dbReference type="FunFam" id="3.30.300.30:FF:000015">
    <property type="entry name" value="Nonribosomal peptide synthase SidD"/>
    <property type="match status" value="4"/>
</dbReference>
<dbReference type="GO" id="GO:0016874">
    <property type="term" value="F:ligase activity"/>
    <property type="evidence" value="ECO:0007669"/>
    <property type="project" value="UniProtKB-KW"/>
</dbReference>
<protein>
    <submittedName>
        <fullName evidence="8">Acetyl-CoA synthetase-like protein</fullName>
    </submittedName>
</protein>
<keyword evidence="2" id="KW-0596">Phosphopantetheine</keyword>
<feature type="domain" description="Carrier" evidence="7">
    <location>
        <begin position="1555"/>
        <end position="1631"/>
    </location>
</feature>
<feature type="region of interest" description="Disordered" evidence="6">
    <location>
        <begin position="7037"/>
        <end position="7067"/>
    </location>
</feature>
<feature type="region of interest" description="Disordered" evidence="6">
    <location>
        <begin position="7162"/>
        <end position="7181"/>
    </location>
</feature>
<dbReference type="InterPro" id="IPR020806">
    <property type="entry name" value="PKS_PP-bd"/>
</dbReference>
<feature type="compositionally biased region" description="Polar residues" evidence="6">
    <location>
        <begin position="7038"/>
        <end position="7050"/>
    </location>
</feature>
<dbReference type="EMBL" id="MU005585">
    <property type="protein sequence ID" value="KAF2683049.1"/>
    <property type="molecule type" value="Genomic_DNA"/>
</dbReference>
<dbReference type="PROSITE" id="PS00012">
    <property type="entry name" value="PHOSPHOPANTETHEINE"/>
    <property type="match status" value="1"/>
</dbReference>
<dbReference type="FunFam" id="3.30.559.30:FF:000003">
    <property type="entry name" value="Nonribosomal peptide synthase SidD"/>
    <property type="match status" value="2"/>
</dbReference>
<dbReference type="InterPro" id="IPR036736">
    <property type="entry name" value="ACP-like_sf"/>
</dbReference>
<comment type="similarity">
    <text evidence="5">Belongs to the NRP synthetase family.</text>
</comment>
<reference evidence="8" key="1">
    <citation type="journal article" date="2020" name="Stud. Mycol.">
        <title>101 Dothideomycetes genomes: a test case for predicting lifestyles and emergence of pathogens.</title>
        <authorList>
            <person name="Haridas S."/>
            <person name="Albert R."/>
            <person name="Binder M."/>
            <person name="Bloem J."/>
            <person name="Labutti K."/>
            <person name="Salamov A."/>
            <person name="Andreopoulos B."/>
            <person name="Baker S."/>
            <person name="Barry K."/>
            <person name="Bills G."/>
            <person name="Bluhm B."/>
            <person name="Cannon C."/>
            <person name="Castanera R."/>
            <person name="Culley D."/>
            <person name="Daum C."/>
            <person name="Ezra D."/>
            <person name="Gonzalez J."/>
            <person name="Henrissat B."/>
            <person name="Kuo A."/>
            <person name="Liang C."/>
            <person name="Lipzen A."/>
            <person name="Lutzoni F."/>
            <person name="Magnuson J."/>
            <person name="Mondo S."/>
            <person name="Nolan M."/>
            <person name="Ohm R."/>
            <person name="Pangilinan J."/>
            <person name="Park H.-J."/>
            <person name="Ramirez L."/>
            <person name="Alfaro M."/>
            <person name="Sun H."/>
            <person name="Tritt A."/>
            <person name="Yoshinaga Y."/>
            <person name="Zwiers L.-H."/>
            <person name="Turgeon B."/>
            <person name="Goodwin S."/>
            <person name="Spatafora J."/>
            <person name="Crous P."/>
            <person name="Grigoriev I."/>
        </authorList>
    </citation>
    <scope>NUCLEOTIDE SEQUENCE</scope>
    <source>
        <strain evidence="8">CBS 122367</strain>
    </source>
</reference>
<dbReference type="Gene3D" id="3.30.559.30">
    <property type="entry name" value="Nonribosomal peptide synthetase, condensation domain"/>
    <property type="match status" value="9"/>
</dbReference>
<dbReference type="FunFam" id="3.30.559.30:FF:000002">
    <property type="entry name" value="Nonribosomal peptide synthase Pes1"/>
    <property type="match status" value="3"/>
</dbReference>
<dbReference type="Gene3D" id="1.10.1200.10">
    <property type="entry name" value="ACP-like"/>
    <property type="match status" value="7"/>
</dbReference>
<dbReference type="Pfam" id="PF00668">
    <property type="entry name" value="Condensation"/>
    <property type="match status" value="9"/>
</dbReference>
<dbReference type="CDD" id="cd05918">
    <property type="entry name" value="A_NRPS_SidN3_like"/>
    <property type="match status" value="4"/>
</dbReference>
<organism evidence="8 9">
    <name type="scientific">Lentithecium fluviatile CBS 122367</name>
    <dbReference type="NCBI Taxonomy" id="1168545"/>
    <lineage>
        <taxon>Eukaryota</taxon>
        <taxon>Fungi</taxon>
        <taxon>Dikarya</taxon>
        <taxon>Ascomycota</taxon>
        <taxon>Pezizomycotina</taxon>
        <taxon>Dothideomycetes</taxon>
        <taxon>Pleosporomycetidae</taxon>
        <taxon>Pleosporales</taxon>
        <taxon>Massarineae</taxon>
        <taxon>Lentitheciaceae</taxon>
        <taxon>Lentithecium</taxon>
    </lineage>
</organism>
<dbReference type="InterPro" id="IPR009081">
    <property type="entry name" value="PP-bd_ACP"/>
</dbReference>
<feature type="domain" description="Carrier" evidence="7">
    <location>
        <begin position="4198"/>
        <end position="4274"/>
    </location>
</feature>
<dbReference type="FunFam" id="3.30.559.10:FF:000016">
    <property type="entry name" value="Nonribosomal peptide synthase Pes1"/>
    <property type="match status" value="3"/>
</dbReference>
<dbReference type="Gene3D" id="3.30.300.30">
    <property type="match status" value="4"/>
</dbReference>
<dbReference type="SMART" id="SM00823">
    <property type="entry name" value="PKS_PP"/>
    <property type="match status" value="6"/>
</dbReference>
<dbReference type="OrthoDB" id="416786at2759"/>
<dbReference type="CDD" id="cd19534">
    <property type="entry name" value="E_NRPS"/>
    <property type="match status" value="3"/>
</dbReference>
<dbReference type="PROSITE" id="PS50075">
    <property type="entry name" value="CARRIER"/>
    <property type="match status" value="6"/>
</dbReference>
<dbReference type="GO" id="GO:0031177">
    <property type="term" value="F:phosphopantetheine binding"/>
    <property type="evidence" value="ECO:0007669"/>
    <property type="project" value="InterPro"/>
</dbReference>
<keyword evidence="9" id="KW-1185">Reference proteome</keyword>
<evidence type="ECO:0000256" key="4">
    <source>
        <dbReference type="ARBA" id="ARBA00022598"/>
    </source>
</evidence>
<feature type="domain" description="Carrier" evidence="7">
    <location>
        <begin position="5274"/>
        <end position="5350"/>
    </location>
</feature>
<evidence type="ECO:0000256" key="1">
    <source>
        <dbReference type="ARBA" id="ARBA00004685"/>
    </source>
</evidence>
<dbReference type="Pfam" id="PF00550">
    <property type="entry name" value="PP-binding"/>
    <property type="match status" value="6"/>
</dbReference>
<dbReference type="InterPro" id="IPR023213">
    <property type="entry name" value="CAT-like_dom_sf"/>
</dbReference>
<dbReference type="InterPro" id="IPR006162">
    <property type="entry name" value="Ppantetheine_attach_site"/>
</dbReference>
<evidence type="ECO:0000256" key="6">
    <source>
        <dbReference type="SAM" id="MobiDB-lite"/>
    </source>
</evidence>
<dbReference type="Gene3D" id="3.30.559.10">
    <property type="entry name" value="Chloramphenicol acetyltransferase-like domain"/>
    <property type="match status" value="9"/>
</dbReference>
<dbReference type="Proteomes" id="UP000799291">
    <property type="component" value="Unassembled WGS sequence"/>
</dbReference>
<dbReference type="PANTHER" id="PTHR45398">
    <property type="match status" value="1"/>
</dbReference>
<name>A0A6G1IYT0_9PLEO</name>
<dbReference type="CDD" id="cd19542">
    <property type="entry name" value="CT_NRPS-like"/>
    <property type="match status" value="4"/>
</dbReference>
<dbReference type="InterPro" id="IPR010071">
    <property type="entry name" value="AA_adenyl_dom"/>
</dbReference>
<dbReference type="FunFam" id="3.30.559.10:FF:000017">
    <property type="entry name" value="Nonribosomal peptide synthase Pes1"/>
    <property type="match status" value="1"/>
</dbReference>
<feature type="domain" description="Carrier" evidence="7">
    <location>
        <begin position="21"/>
        <end position="97"/>
    </location>
</feature>
<gene>
    <name evidence="8" type="ORF">K458DRAFT_305880</name>
</gene>
<dbReference type="PROSITE" id="PS00455">
    <property type="entry name" value="AMP_BINDING"/>
    <property type="match status" value="2"/>
</dbReference>
<proteinExistence type="inferred from homology"/>
<dbReference type="Gene3D" id="3.40.50.12780">
    <property type="entry name" value="N-terminal domain of ligase-like"/>
    <property type="match status" value="4"/>
</dbReference>
<dbReference type="NCBIfam" id="TIGR01733">
    <property type="entry name" value="AA-adenyl-dom"/>
    <property type="match status" value="4"/>
</dbReference>
<evidence type="ECO:0000256" key="2">
    <source>
        <dbReference type="ARBA" id="ARBA00022450"/>
    </source>
</evidence>
<dbReference type="FunFam" id="3.40.50.12780:FF:000014">
    <property type="entry name" value="Nonribosomal peptide synthetase 1"/>
    <property type="match status" value="4"/>
</dbReference>
<dbReference type="SUPFAM" id="SSF52777">
    <property type="entry name" value="CoA-dependent acyltransferases"/>
    <property type="match status" value="18"/>
</dbReference>
<keyword evidence="3" id="KW-0597">Phosphoprotein</keyword>
<evidence type="ECO:0000313" key="9">
    <source>
        <dbReference type="Proteomes" id="UP000799291"/>
    </source>
</evidence>
<dbReference type="InterPro" id="IPR001242">
    <property type="entry name" value="Condensation_dom"/>
</dbReference>
<dbReference type="InterPro" id="IPR000873">
    <property type="entry name" value="AMP-dep_synth/lig_dom"/>
</dbReference>
<feature type="domain" description="Carrier" evidence="7">
    <location>
        <begin position="6417"/>
        <end position="6493"/>
    </location>
</feature>
<keyword evidence="4" id="KW-0436">Ligase</keyword>
<comment type="pathway">
    <text evidence="1">Mycotoxin biosynthesis.</text>
</comment>
<feature type="domain" description="Carrier" evidence="7">
    <location>
        <begin position="2641"/>
        <end position="2717"/>
    </location>
</feature>